<evidence type="ECO:0000256" key="6">
    <source>
        <dbReference type="ARBA" id="ARBA00023033"/>
    </source>
</evidence>
<dbReference type="eggNOG" id="KOG0158">
    <property type="taxonomic scope" value="Eukaryota"/>
</dbReference>
<feature type="transmembrane region" description="Helical" evidence="8">
    <location>
        <begin position="40"/>
        <end position="59"/>
    </location>
</feature>
<dbReference type="GeneID" id="19186879"/>
<dbReference type="EMBL" id="AMGX01000002">
    <property type="protein sequence ID" value="EXJ75450.1"/>
    <property type="molecule type" value="Genomic_DNA"/>
</dbReference>
<feature type="transmembrane region" description="Helical" evidence="8">
    <location>
        <begin position="6"/>
        <end position="28"/>
    </location>
</feature>
<protein>
    <recommendedName>
        <fullName evidence="11">Cytochrome P450 oxidoreductase</fullName>
    </recommendedName>
</protein>
<dbReference type="InterPro" id="IPR001128">
    <property type="entry name" value="Cyt_P450"/>
</dbReference>
<dbReference type="PANTHER" id="PTHR24305:SF187">
    <property type="entry name" value="P450, PUTATIVE (EUROFUNG)-RELATED"/>
    <property type="match status" value="1"/>
</dbReference>
<dbReference type="InterPro" id="IPR050121">
    <property type="entry name" value="Cytochrome_P450_monoxygenase"/>
</dbReference>
<dbReference type="GO" id="GO:0020037">
    <property type="term" value="F:heme binding"/>
    <property type="evidence" value="ECO:0007669"/>
    <property type="project" value="InterPro"/>
</dbReference>
<dbReference type="InterPro" id="IPR002401">
    <property type="entry name" value="Cyt_P450_E_grp-I"/>
</dbReference>
<gene>
    <name evidence="9" type="ORF">A1O5_02146</name>
</gene>
<evidence type="ECO:0008006" key="11">
    <source>
        <dbReference type="Google" id="ProtNLM"/>
    </source>
</evidence>
<evidence type="ECO:0000256" key="2">
    <source>
        <dbReference type="ARBA" id="ARBA00010617"/>
    </source>
</evidence>
<keyword evidence="3 7" id="KW-0479">Metal-binding</keyword>
<evidence type="ECO:0000313" key="9">
    <source>
        <dbReference type="EMBL" id="EXJ75450.1"/>
    </source>
</evidence>
<dbReference type="Gene3D" id="1.10.630.10">
    <property type="entry name" value="Cytochrome P450"/>
    <property type="match status" value="1"/>
</dbReference>
<dbReference type="GO" id="GO:0005506">
    <property type="term" value="F:iron ion binding"/>
    <property type="evidence" value="ECO:0007669"/>
    <property type="project" value="InterPro"/>
</dbReference>
<organism evidence="9 10">
    <name type="scientific">Cladophialophora psammophila CBS 110553</name>
    <dbReference type="NCBI Taxonomy" id="1182543"/>
    <lineage>
        <taxon>Eukaryota</taxon>
        <taxon>Fungi</taxon>
        <taxon>Dikarya</taxon>
        <taxon>Ascomycota</taxon>
        <taxon>Pezizomycotina</taxon>
        <taxon>Eurotiomycetes</taxon>
        <taxon>Chaetothyriomycetidae</taxon>
        <taxon>Chaetothyriales</taxon>
        <taxon>Herpotrichiellaceae</taxon>
        <taxon>Cladophialophora</taxon>
    </lineage>
</organism>
<evidence type="ECO:0000256" key="8">
    <source>
        <dbReference type="SAM" id="Phobius"/>
    </source>
</evidence>
<dbReference type="PANTHER" id="PTHR24305">
    <property type="entry name" value="CYTOCHROME P450"/>
    <property type="match status" value="1"/>
</dbReference>
<dbReference type="Proteomes" id="UP000019471">
    <property type="component" value="Unassembled WGS sequence"/>
</dbReference>
<reference evidence="9 10" key="1">
    <citation type="submission" date="2013-03" db="EMBL/GenBank/DDBJ databases">
        <title>The Genome Sequence of Cladophialophora psammophila CBS 110553.</title>
        <authorList>
            <consortium name="The Broad Institute Genomics Platform"/>
            <person name="Cuomo C."/>
            <person name="de Hoog S."/>
            <person name="Gorbushina A."/>
            <person name="Walker B."/>
            <person name="Young S.K."/>
            <person name="Zeng Q."/>
            <person name="Gargeya S."/>
            <person name="Fitzgerald M."/>
            <person name="Haas B."/>
            <person name="Abouelleil A."/>
            <person name="Allen A.W."/>
            <person name="Alvarado L."/>
            <person name="Arachchi H.M."/>
            <person name="Berlin A.M."/>
            <person name="Chapman S.B."/>
            <person name="Gainer-Dewar J."/>
            <person name="Goldberg J."/>
            <person name="Griggs A."/>
            <person name="Gujja S."/>
            <person name="Hansen M."/>
            <person name="Howarth C."/>
            <person name="Imamovic A."/>
            <person name="Ireland A."/>
            <person name="Larimer J."/>
            <person name="McCowan C."/>
            <person name="Murphy C."/>
            <person name="Pearson M."/>
            <person name="Poon T.W."/>
            <person name="Priest M."/>
            <person name="Roberts A."/>
            <person name="Saif S."/>
            <person name="Shea T."/>
            <person name="Sisk P."/>
            <person name="Sykes S."/>
            <person name="Wortman J."/>
            <person name="Nusbaum C."/>
            <person name="Birren B."/>
        </authorList>
    </citation>
    <scope>NUCLEOTIDE SEQUENCE [LARGE SCALE GENOMIC DNA]</scope>
    <source>
        <strain evidence="9 10">CBS 110553</strain>
    </source>
</reference>
<keyword evidence="4" id="KW-0560">Oxidoreductase</keyword>
<evidence type="ECO:0000256" key="5">
    <source>
        <dbReference type="ARBA" id="ARBA00023004"/>
    </source>
</evidence>
<comment type="cofactor">
    <cofactor evidence="1 7">
        <name>heme</name>
        <dbReference type="ChEBI" id="CHEBI:30413"/>
    </cofactor>
</comment>
<dbReference type="RefSeq" id="XP_007740952.1">
    <property type="nucleotide sequence ID" value="XM_007742762.1"/>
</dbReference>
<dbReference type="GO" id="GO:0004497">
    <property type="term" value="F:monooxygenase activity"/>
    <property type="evidence" value="ECO:0007669"/>
    <property type="project" value="UniProtKB-KW"/>
</dbReference>
<dbReference type="Pfam" id="PF00067">
    <property type="entry name" value="p450"/>
    <property type="match status" value="1"/>
</dbReference>
<feature type="binding site" description="axial binding residue" evidence="7">
    <location>
        <position position="497"/>
    </location>
    <ligand>
        <name>heme</name>
        <dbReference type="ChEBI" id="CHEBI:30413"/>
    </ligand>
    <ligandPart>
        <name>Fe</name>
        <dbReference type="ChEBI" id="CHEBI:18248"/>
    </ligandPart>
</feature>
<comment type="similarity">
    <text evidence="2">Belongs to the cytochrome P450 family.</text>
</comment>
<name>W9XDQ2_9EURO</name>
<dbReference type="SUPFAM" id="SSF48264">
    <property type="entry name" value="Cytochrome P450"/>
    <property type="match status" value="1"/>
</dbReference>
<keyword evidence="7" id="KW-0349">Heme</keyword>
<keyword evidence="8" id="KW-1133">Transmembrane helix</keyword>
<evidence type="ECO:0000313" key="10">
    <source>
        <dbReference type="Proteomes" id="UP000019471"/>
    </source>
</evidence>
<keyword evidence="8" id="KW-0812">Transmembrane</keyword>
<dbReference type="AlphaFoldDB" id="W9XDQ2"/>
<dbReference type="HOGENOM" id="CLU_001570_14_10_1"/>
<evidence type="ECO:0000256" key="3">
    <source>
        <dbReference type="ARBA" id="ARBA00022723"/>
    </source>
</evidence>
<accession>W9XDQ2</accession>
<keyword evidence="10" id="KW-1185">Reference proteome</keyword>
<dbReference type="CDD" id="cd11061">
    <property type="entry name" value="CYP67-like"/>
    <property type="match status" value="1"/>
</dbReference>
<evidence type="ECO:0000256" key="7">
    <source>
        <dbReference type="PIRSR" id="PIRSR602401-1"/>
    </source>
</evidence>
<keyword evidence="6" id="KW-0503">Monooxygenase</keyword>
<dbReference type="GO" id="GO:0016705">
    <property type="term" value="F:oxidoreductase activity, acting on paired donors, with incorporation or reduction of molecular oxygen"/>
    <property type="evidence" value="ECO:0007669"/>
    <property type="project" value="InterPro"/>
</dbReference>
<feature type="transmembrane region" description="Helical" evidence="8">
    <location>
        <begin position="65"/>
        <end position="87"/>
    </location>
</feature>
<dbReference type="PRINTS" id="PR00463">
    <property type="entry name" value="EP450I"/>
</dbReference>
<comment type="caution">
    <text evidence="9">The sequence shown here is derived from an EMBL/GenBank/DDBJ whole genome shotgun (WGS) entry which is preliminary data.</text>
</comment>
<dbReference type="InterPro" id="IPR036396">
    <property type="entry name" value="Cyt_P450_sf"/>
</dbReference>
<dbReference type="STRING" id="1182543.W9XDQ2"/>
<sequence>MSNYQYPLSMTPVAAAVAAIGTGLVWHVVYNRHEPTIRSFTLDFLRTMAVFAGIAFLGSQNPQSTMIAVITFPVVELAALGLSISLYRLFFHPLRRFPGPYSAKLTKWTGAYWASTGKLHEIIPALHEKYGDIVRIGPNELSFGDANSIKYLHGPQGSRLPKGPYHDGSVYGSSGVAMPNSRDWHDHKVRRRMWDHGFTQNQLKSYEPRVIALLEVLCARLKEFDGQVIDLGCWLDYVTFDVMGDLAFSKSFGLLNDDGPRYYSKAIRSGLRLRNIISNVPWMSPVAYLLPMNKDFKEYAGRFKALSKQSYKERRAKGTEPNDIFTHILAGNKDGVKTEERDVEADAPILIIAGSDTSSITSTFTFYFIARDKMVYSRLRDEVDNALKGMAIASDLLTPDKCPYLNGAIHEALRIWPPGPNHQQRRTLDGVWHDVDGITIPPQTQVATHVLTVQRSPKNFTKPLEFVPERWDDSQRDPNWNHNPQAWIPFQTGAYACAGKQLALSELRLLVAMIVHNFDVILQNDFDHEAFEGSIQSFQSLVMGPLPVLIKSRVAVGGNE</sequence>
<evidence type="ECO:0000256" key="4">
    <source>
        <dbReference type="ARBA" id="ARBA00023002"/>
    </source>
</evidence>
<dbReference type="OrthoDB" id="655030at2759"/>
<proteinExistence type="inferred from homology"/>
<keyword evidence="5 7" id="KW-0408">Iron</keyword>
<keyword evidence="8" id="KW-0472">Membrane</keyword>
<dbReference type="PRINTS" id="PR00385">
    <property type="entry name" value="P450"/>
</dbReference>
<evidence type="ECO:0000256" key="1">
    <source>
        <dbReference type="ARBA" id="ARBA00001971"/>
    </source>
</evidence>